<gene>
    <name evidence="1" type="ORF">BN85310770</name>
</gene>
<protein>
    <submittedName>
        <fullName evidence="1">Uncharacterized protein</fullName>
    </submittedName>
</protein>
<dbReference type="KEGG" id="abra:BN85310770"/>
<dbReference type="AlphaFoldDB" id="U4KRV6"/>
<dbReference type="Proteomes" id="UP000032737">
    <property type="component" value="Chromosome"/>
</dbReference>
<evidence type="ECO:0000313" key="1">
    <source>
        <dbReference type="EMBL" id="CCV66098.1"/>
    </source>
</evidence>
<organism evidence="1 2">
    <name type="scientific">Acholeplasma brassicae</name>
    <dbReference type="NCBI Taxonomy" id="61635"/>
    <lineage>
        <taxon>Bacteria</taxon>
        <taxon>Bacillati</taxon>
        <taxon>Mycoplasmatota</taxon>
        <taxon>Mollicutes</taxon>
        <taxon>Acholeplasmatales</taxon>
        <taxon>Acholeplasmataceae</taxon>
        <taxon>Acholeplasma</taxon>
    </lineage>
</organism>
<dbReference type="RefSeq" id="WP_030004958.1">
    <property type="nucleotide sequence ID" value="NC_022549.1"/>
</dbReference>
<reference evidence="1 2" key="1">
    <citation type="journal article" date="2013" name="J. Mol. Microbiol. Biotechnol.">
        <title>Analysis of the Complete Genomes of Acholeplasma brassicae , A. palmae and A. laidlawii and Their Comparison to the Obligate Parasites from ' Candidatus Phytoplasma'.</title>
        <authorList>
            <person name="Kube M."/>
            <person name="Siewert C."/>
            <person name="Migdoll A.M."/>
            <person name="Duduk B."/>
            <person name="Holz S."/>
            <person name="Rabus R."/>
            <person name="Seemuller E."/>
            <person name="Mitrovic J."/>
            <person name="Muller I."/>
            <person name="Buttner C."/>
            <person name="Reinhardt R."/>
        </authorList>
    </citation>
    <scope>NUCLEOTIDE SEQUENCE [LARGE SCALE GENOMIC DNA]</scope>
    <source>
        <strain evidence="2">0502</strain>
    </source>
</reference>
<dbReference type="HOGENOM" id="CLU_1072086_0_0_14"/>
<name>U4KRV6_9MOLU</name>
<dbReference type="STRING" id="61635.BN85310770"/>
<sequence length="259" mass="31055">MKNFDLNDTLKLSFSVRRNIILLKEKKIPFLIVRDTVTKMKYIKFKTKFFDSNEILVVKIPYNLIAKLFGFKDINLITLEEDKFNYYSDNSFDRIQQIIQRKYGNPAYCDGTDQHLIFNIGELRLIHSIYEFRMGVYRHQVQISKDKNRFFKPTNYNVFVEMKLFVLEYLPKNMKLTFFYFDNRNLSFIFENETEGFQCRQNNKSLELIPFEIIKTKEQEGRTLISHKPISKNSIKLEASSFEDSKVVIKEYFSRINII</sequence>
<dbReference type="EMBL" id="FO681348">
    <property type="protein sequence ID" value="CCV66098.1"/>
    <property type="molecule type" value="Genomic_DNA"/>
</dbReference>
<proteinExistence type="predicted"/>
<keyword evidence="2" id="KW-1185">Reference proteome</keyword>
<accession>U4KRV6</accession>
<evidence type="ECO:0000313" key="2">
    <source>
        <dbReference type="Proteomes" id="UP000032737"/>
    </source>
</evidence>